<evidence type="ECO:0000313" key="2">
    <source>
        <dbReference type="Proteomes" id="UP000198414"/>
    </source>
</evidence>
<evidence type="ECO:0000313" key="1">
    <source>
        <dbReference type="EMBL" id="GAX06835.1"/>
    </source>
</evidence>
<dbReference type="AlphaFoldDB" id="A0A1Z5IYG7"/>
<proteinExistence type="predicted"/>
<accession>A0A1Z5IYG7</accession>
<dbReference type="Proteomes" id="UP000198414">
    <property type="component" value="Unassembled WGS sequence"/>
</dbReference>
<organism evidence="1 2">
    <name type="scientific">Secundilactobacillus pentosiphilus</name>
    <dbReference type="NCBI Taxonomy" id="1714682"/>
    <lineage>
        <taxon>Bacteria</taxon>
        <taxon>Bacillati</taxon>
        <taxon>Bacillota</taxon>
        <taxon>Bacilli</taxon>
        <taxon>Lactobacillales</taxon>
        <taxon>Lactobacillaceae</taxon>
        <taxon>Secundilactobacillus</taxon>
    </lineage>
</organism>
<comment type="caution">
    <text evidence="1">The sequence shown here is derived from an EMBL/GenBank/DDBJ whole genome shotgun (WGS) entry which is preliminary data.</text>
</comment>
<gene>
    <name evidence="1" type="ORF">IWT25_02182</name>
</gene>
<protein>
    <submittedName>
        <fullName evidence="1">Uncharacterized protein</fullName>
    </submittedName>
</protein>
<dbReference type="EMBL" id="BCMI01000027">
    <property type="protein sequence ID" value="GAX06835.1"/>
    <property type="molecule type" value="Genomic_DNA"/>
</dbReference>
<dbReference type="RefSeq" id="WP_180949791.1">
    <property type="nucleotide sequence ID" value="NZ_BCMI01000027.1"/>
</dbReference>
<name>A0A1Z5IYG7_9LACO</name>
<sequence>MSNPEEDPGIVALDHYGNPLYQGDEVIEVDGEFFSVDDIRHGQLNSHGEIDDYWEEN</sequence>
<reference evidence="1 2" key="1">
    <citation type="submission" date="2015-11" db="EMBL/GenBank/DDBJ databases">
        <title>Draft genome sequences of new species of the genus Lactobacillus isolated from orchardgrass silage.</title>
        <authorList>
            <person name="Tohno M."/>
            <person name="Tanizawa Y."/>
            <person name="Arita M."/>
        </authorList>
    </citation>
    <scope>NUCLEOTIDE SEQUENCE [LARGE SCALE GENOMIC DNA]</scope>
    <source>
        <strain evidence="1 2">IWT25</strain>
    </source>
</reference>